<keyword evidence="1" id="KW-0812">Transmembrane</keyword>
<dbReference type="RefSeq" id="WP_094362545.1">
    <property type="nucleotide sequence ID" value="NZ_NMVQ01000001.1"/>
</dbReference>
<evidence type="ECO:0000313" key="3">
    <source>
        <dbReference type="Proteomes" id="UP000216311"/>
    </source>
</evidence>
<organism evidence="2 3">
    <name type="scientific">Enemella dayhoffiae</name>
    <dbReference type="NCBI Taxonomy" id="2016507"/>
    <lineage>
        <taxon>Bacteria</taxon>
        <taxon>Bacillati</taxon>
        <taxon>Actinomycetota</taxon>
        <taxon>Actinomycetes</taxon>
        <taxon>Propionibacteriales</taxon>
        <taxon>Propionibacteriaceae</taxon>
        <taxon>Enemella</taxon>
    </lineage>
</organism>
<keyword evidence="1" id="KW-0472">Membrane</keyword>
<comment type="caution">
    <text evidence="2">The sequence shown here is derived from an EMBL/GenBank/DDBJ whole genome shotgun (WGS) entry which is preliminary data.</text>
</comment>
<reference evidence="2 3" key="1">
    <citation type="submission" date="2017-07" db="EMBL/GenBank/DDBJ databases">
        <title>Draft whole genome sequences of clinical Proprionibacteriaceae strains.</title>
        <authorList>
            <person name="Bernier A.-M."/>
            <person name="Bernard K."/>
            <person name="Domingo M.-C."/>
        </authorList>
    </citation>
    <scope>NUCLEOTIDE SEQUENCE [LARGE SCALE GENOMIC DNA]</scope>
    <source>
        <strain evidence="2 3">NML 130396</strain>
    </source>
</reference>
<name>A0A255HC94_9ACTN</name>
<feature type="transmembrane region" description="Helical" evidence="1">
    <location>
        <begin position="37"/>
        <end position="58"/>
    </location>
</feature>
<keyword evidence="3" id="KW-1185">Reference proteome</keyword>
<sequence>MRGAEHLPTIRLDHEPLDRGWRPPTPGQREWSASLKFLVVVSVLLLVIGTVWTAGGLAQRGDKVRSYAAGQQIDAGPMTITLNTVEITWTPKSRYREDDFDKWTVVARGSATSKLKESVFLYKVGMLVTARGGRYPADLKFGHTGSVPATSQLDPGLTGVPVTLEGTLPGSWQPTGLLQAGLWEQKYRQEDDQVSVDVKAWGNGRTVLTFWCPVTRLPDEKAN</sequence>
<proteinExistence type="predicted"/>
<keyword evidence="1" id="KW-1133">Transmembrane helix</keyword>
<evidence type="ECO:0000313" key="2">
    <source>
        <dbReference type="EMBL" id="OYO25335.1"/>
    </source>
</evidence>
<dbReference type="Proteomes" id="UP000216311">
    <property type="component" value="Unassembled WGS sequence"/>
</dbReference>
<dbReference type="EMBL" id="NMVQ01000001">
    <property type="protein sequence ID" value="OYO25335.1"/>
    <property type="molecule type" value="Genomic_DNA"/>
</dbReference>
<protein>
    <submittedName>
        <fullName evidence="2">Uncharacterized protein</fullName>
    </submittedName>
</protein>
<evidence type="ECO:0000256" key="1">
    <source>
        <dbReference type="SAM" id="Phobius"/>
    </source>
</evidence>
<accession>A0A255HC94</accession>
<dbReference type="OrthoDB" id="9951588at2"/>
<gene>
    <name evidence="2" type="ORF">CGZ93_02530</name>
</gene>
<dbReference type="AlphaFoldDB" id="A0A255HC94"/>